<dbReference type="InterPro" id="IPR029157">
    <property type="entry name" value="CEP44_CC"/>
</dbReference>
<dbReference type="EMBL" id="JAWDGP010003173">
    <property type="protein sequence ID" value="KAK3776902.1"/>
    <property type="molecule type" value="Genomic_DNA"/>
</dbReference>
<protein>
    <recommendedName>
        <fullName evidence="4">Centrosomal protein of 44 kDa</fullName>
    </recommendedName>
</protein>
<dbReference type="Proteomes" id="UP001283361">
    <property type="component" value="Unassembled WGS sequence"/>
</dbReference>
<dbReference type="InterPro" id="IPR033603">
    <property type="entry name" value="CEP44"/>
</dbReference>
<keyword evidence="7" id="KW-0206">Cytoskeleton</keyword>
<feature type="domain" description="Centrosomal CEP44" evidence="10">
    <location>
        <begin position="5"/>
        <end position="119"/>
    </location>
</feature>
<feature type="region of interest" description="Disordered" evidence="9">
    <location>
        <begin position="632"/>
        <end position="652"/>
    </location>
</feature>
<evidence type="ECO:0000313" key="12">
    <source>
        <dbReference type="Proteomes" id="UP001283361"/>
    </source>
</evidence>
<evidence type="ECO:0000259" key="10">
    <source>
        <dbReference type="Pfam" id="PF15007"/>
    </source>
</evidence>
<evidence type="ECO:0000313" key="11">
    <source>
        <dbReference type="EMBL" id="KAK3776902.1"/>
    </source>
</evidence>
<feature type="compositionally biased region" description="Low complexity" evidence="9">
    <location>
        <begin position="214"/>
        <end position="224"/>
    </location>
</feature>
<name>A0AAE0ZX33_9GAST</name>
<evidence type="ECO:0000256" key="9">
    <source>
        <dbReference type="SAM" id="MobiDB-lite"/>
    </source>
</evidence>
<evidence type="ECO:0000256" key="6">
    <source>
        <dbReference type="ARBA" id="ARBA00023054"/>
    </source>
</evidence>
<sequence>MSTGDLKNNVKQLVNELKTVKYGKTLDTDQIVTGSPKAYLPIYNFLFTSYNMKFNADIVNSNNELYGKSDMRFMEAIYKILRDMFNYKAKITRDQFFAPGFSEHKVIMARDVVRLVRGRYNPPKSTRFHVAGARSGVEIVEKVNQDPTEISQKVSEKKSIPSTVAAGAIVLPTRVTTGSSGYKIPKSRSGQGLPGPKHNQERPVFGEPLFTAPSSLSSSNASNRRNNEHAQSALTEHKEIRVIKANNNPNMDNFTPLPVYNLLPQVDAATAVAPVLDTNEIETIVRRKIVDLVSPAMVKINERVGILEITLEDLEEKEKQPVKAEPAPSAALINGLTQQMHDVVFKLQTLTSRITLLENRVTMVESQLNDEEFHRRTLFASQGYTKSKKSQTGIPQQRGEVLQRMPVKSSASTFESNHKLSGKAAILEKAQTEKTHKSGNQDEQDCNIKIDVDAEEIESIKICPDRNVSSGVDSKNHVNYFEQNPVKSPALAFMKTLVNPEDCTSLLTTSGAEPPEDLNATTNTAQQNESGVEEEVPPPAPSSLSEATTTGRATHNQQHAPSSIHNRVVDSSPPAQQNGSKPTKLVASKMGVPFSEDFSPIRPFCELSFMGSNQDESASMVLPSTGYVADESGLADRRSSTPTGMSGGLDTSTLDRISRINQLMAATEQMLH</sequence>
<evidence type="ECO:0000256" key="2">
    <source>
        <dbReference type="ARBA" id="ARBA00004214"/>
    </source>
</evidence>
<dbReference type="Pfam" id="PF15007">
    <property type="entry name" value="CEP44"/>
    <property type="match status" value="1"/>
</dbReference>
<keyword evidence="6" id="KW-0175">Coiled coil</keyword>
<feature type="compositionally biased region" description="Polar residues" evidence="9">
    <location>
        <begin position="548"/>
        <end position="565"/>
    </location>
</feature>
<organism evidence="11 12">
    <name type="scientific">Elysia crispata</name>
    <name type="common">lettuce slug</name>
    <dbReference type="NCBI Taxonomy" id="231223"/>
    <lineage>
        <taxon>Eukaryota</taxon>
        <taxon>Metazoa</taxon>
        <taxon>Spiralia</taxon>
        <taxon>Lophotrochozoa</taxon>
        <taxon>Mollusca</taxon>
        <taxon>Gastropoda</taxon>
        <taxon>Heterobranchia</taxon>
        <taxon>Euthyneura</taxon>
        <taxon>Panpulmonata</taxon>
        <taxon>Sacoglossa</taxon>
        <taxon>Placobranchoidea</taxon>
        <taxon>Plakobranchidae</taxon>
        <taxon>Elysia</taxon>
    </lineage>
</organism>
<reference evidence="11" key="1">
    <citation type="journal article" date="2023" name="G3 (Bethesda)">
        <title>A reference genome for the long-term kleptoplast-retaining sea slug Elysia crispata morphotype clarki.</title>
        <authorList>
            <person name="Eastman K.E."/>
            <person name="Pendleton A.L."/>
            <person name="Shaikh M.A."/>
            <person name="Suttiyut T."/>
            <person name="Ogas R."/>
            <person name="Tomko P."/>
            <person name="Gavelis G."/>
            <person name="Widhalm J.R."/>
            <person name="Wisecaver J.H."/>
        </authorList>
    </citation>
    <scope>NUCLEOTIDE SEQUENCE</scope>
    <source>
        <strain evidence="11">ECLA1</strain>
    </source>
</reference>
<comment type="subcellular location">
    <subcellularLocation>
        <location evidence="1">Cytoplasm</location>
        <location evidence="1">Cytoskeleton</location>
        <location evidence="1">Microtubule organizing center</location>
        <location evidence="1">Centrosome</location>
        <location evidence="1">Centriole</location>
    </subcellularLocation>
    <subcellularLocation>
        <location evidence="3">Cytoplasm</location>
        <location evidence="3">Cytoskeleton</location>
        <location evidence="3">Spindle pole</location>
    </subcellularLocation>
    <subcellularLocation>
        <location evidence="2">Midbody</location>
    </subcellularLocation>
</comment>
<dbReference type="PANTHER" id="PTHR31477:SF1">
    <property type="entry name" value="CENTROSOMAL PROTEIN OF 44 KDA"/>
    <property type="match status" value="1"/>
</dbReference>
<evidence type="ECO:0000256" key="4">
    <source>
        <dbReference type="ARBA" id="ARBA00014053"/>
    </source>
</evidence>
<dbReference type="PANTHER" id="PTHR31477">
    <property type="entry name" value="CENTROSOMAL PROTEIN OF 44 KDA"/>
    <property type="match status" value="1"/>
</dbReference>
<gene>
    <name evidence="11" type="ORF">RRG08_024672</name>
</gene>
<feature type="compositionally biased region" description="Polar residues" evidence="9">
    <location>
        <begin position="640"/>
        <end position="652"/>
    </location>
</feature>
<comment type="function">
    <text evidence="8">Centriole-enriched microtubule-binding protein involved in centriole biogenesis. In collaboration with CEP295 and POC1B, is required for the centriole-to-centrosome conversion by ensuring the formation of bona fide centriole wall. Functions as a linker component that maintains centrosome cohesion. Associates with CROCC and regulates its stability and localization to the centrosome.</text>
</comment>
<evidence type="ECO:0000256" key="7">
    <source>
        <dbReference type="ARBA" id="ARBA00023212"/>
    </source>
</evidence>
<feature type="region of interest" description="Disordered" evidence="9">
    <location>
        <begin position="505"/>
        <end position="584"/>
    </location>
</feature>
<dbReference type="AlphaFoldDB" id="A0AAE0ZX33"/>
<proteinExistence type="predicted"/>
<evidence type="ECO:0000256" key="3">
    <source>
        <dbReference type="ARBA" id="ARBA00004647"/>
    </source>
</evidence>
<dbReference type="GO" id="GO:0030496">
    <property type="term" value="C:midbody"/>
    <property type="evidence" value="ECO:0007669"/>
    <property type="project" value="UniProtKB-SubCell"/>
</dbReference>
<keyword evidence="5" id="KW-0963">Cytoplasm</keyword>
<evidence type="ECO:0000256" key="1">
    <source>
        <dbReference type="ARBA" id="ARBA00004114"/>
    </source>
</evidence>
<evidence type="ECO:0000256" key="8">
    <source>
        <dbReference type="ARBA" id="ARBA00046235"/>
    </source>
</evidence>
<keyword evidence="12" id="KW-1185">Reference proteome</keyword>
<dbReference type="GO" id="GO:0000922">
    <property type="term" value="C:spindle pole"/>
    <property type="evidence" value="ECO:0007669"/>
    <property type="project" value="UniProtKB-SubCell"/>
</dbReference>
<feature type="compositionally biased region" description="Polar residues" evidence="9">
    <location>
        <begin position="519"/>
        <end position="528"/>
    </location>
</feature>
<accession>A0AAE0ZX33</accession>
<comment type="caution">
    <text evidence="11">The sequence shown here is derived from an EMBL/GenBank/DDBJ whole genome shotgun (WGS) entry which is preliminary data.</text>
</comment>
<dbReference type="GO" id="GO:0005814">
    <property type="term" value="C:centriole"/>
    <property type="evidence" value="ECO:0007669"/>
    <property type="project" value="UniProtKB-SubCell"/>
</dbReference>
<feature type="region of interest" description="Disordered" evidence="9">
    <location>
        <begin position="177"/>
        <end position="238"/>
    </location>
</feature>
<evidence type="ECO:0000256" key="5">
    <source>
        <dbReference type="ARBA" id="ARBA00022490"/>
    </source>
</evidence>